<accession>A0ACB9YSE8</accession>
<evidence type="ECO:0000313" key="1">
    <source>
        <dbReference type="EMBL" id="KAI4862326.1"/>
    </source>
</evidence>
<protein>
    <submittedName>
        <fullName evidence="1">Uncharacterized protein</fullName>
    </submittedName>
</protein>
<dbReference type="Proteomes" id="UP001497700">
    <property type="component" value="Unassembled WGS sequence"/>
</dbReference>
<dbReference type="EMBL" id="MU393528">
    <property type="protein sequence ID" value="KAI4862326.1"/>
    <property type="molecule type" value="Genomic_DNA"/>
</dbReference>
<keyword evidence="2" id="KW-1185">Reference proteome</keyword>
<evidence type="ECO:0000313" key="2">
    <source>
        <dbReference type="Proteomes" id="UP001497700"/>
    </source>
</evidence>
<sequence>MRKRRSPIGEDLTSTTTATSTTATATATHTQTQHRRRNSYQNRRTKPLTNATRRRTTPSLPAAARHSLSQSLPMLEKEDHLGWQEPLSVWNQSAPRVYICVVLCFPCDSSRRQDAIHHIESALKRLARERPVFAGRLQASSNSGSVSLHRSPLQDIPFEVLPASETSQQHYEQMRDDGFPPGTFVHPRFGVPGAMNSGLEPIPVSKVQAEFPPGGLLLSIFLHHGLVDGGSLRVFLECFGAQTRNDPVNLPSEQAFPMSHSRGRSNGGPIYEHDATTFKGLLARCPEYTLLRDLSGPTQPRLLKTGLAMSNIEKIGRIFVFSKERLQELRELIQARNGMAEPPSAYTSLAALAFAHIIKARVTAAEAGNEKKSLSEVSPRRNAMLWNSVNWRTRAFQGATDNYFGNAALPAVTKASMTQLLAACDDDCELARLVPLIKASIDAVDQEYVSRRFAMLSEVPDPRLIGVNYDPRVPETLAFNTWRHFGADVEWSIPGVPATRADAIRRAHGSWGLGTALILPAKVDSLKQELFVSLSVDSMRLLCADEGWTRWVDRIIG</sequence>
<name>A0ACB9YSE8_9PEZI</name>
<gene>
    <name evidence="1" type="ORF">F4820DRAFT_460278</name>
</gene>
<proteinExistence type="predicted"/>
<organism evidence="1 2">
    <name type="scientific">Hypoxylon rubiginosum</name>
    <dbReference type="NCBI Taxonomy" id="110542"/>
    <lineage>
        <taxon>Eukaryota</taxon>
        <taxon>Fungi</taxon>
        <taxon>Dikarya</taxon>
        <taxon>Ascomycota</taxon>
        <taxon>Pezizomycotina</taxon>
        <taxon>Sordariomycetes</taxon>
        <taxon>Xylariomycetidae</taxon>
        <taxon>Xylariales</taxon>
        <taxon>Hypoxylaceae</taxon>
        <taxon>Hypoxylon</taxon>
    </lineage>
</organism>
<comment type="caution">
    <text evidence="1">The sequence shown here is derived from an EMBL/GenBank/DDBJ whole genome shotgun (WGS) entry which is preliminary data.</text>
</comment>
<reference evidence="1 2" key="1">
    <citation type="journal article" date="2022" name="New Phytol.">
        <title>Ecological generalism drives hyperdiversity of secondary metabolite gene clusters in xylarialean endophytes.</title>
        <authorList>
            <person name="Franco M.E.E."/>
            <person name="Wisecaver J.H."/>
            <person name="Arnold A.E."/>
            <person name="Ju Y.M."/>
            <person name="Slot J.C."/>
            <person name="Ahrendt S."/>
            <person name="Moore L.P."/>
            <person name="Eastman K.E."/>
            <person name="Scott K."/>
            <person name="Konkel Z."/>
            <person name="Mondo S.J."/>
            <person name="Kuo A."/>
            <person name="Hayes R.D."/>
            <person name="Haridas S."/>
            <person name="Andreopoulos B."/>
            <person name="Riley R."/>
            <person name="LaButti K."/>
            <person name="Pangilinan J."/>
            <person name="Lipzen A."/>
            <person name="Amirebrahimi M."/>
            <person name="Yan J."/>
            <person name="Adam C."/>
            <person name="Keymanesh K."/>
            <person name="Ng V."/>
            <person name="Louie K."/>
            <person name="Northen T."/>
            <person name="Drula E."/>
            <person name="Henrissat B."/>
            <person name="Hsieh H.M."/>
            <person name="Youens-Clark K."/>
            <person name="Lutzoni F."/>
            <person name="Miadlikowska J."/>
            <person name="Eastwood D.C."/>
            <person name="Hamelin R.C."/>
            <person name="Grigoriev I.V."/>
            <person name="U'Ren J.M."/>
        </authorList>
    </citation>
    <scope>NUCLEOTIDE SEQUENCE [LARGE SCALE GENOMIC DNA]</scope>
    <source>
        <strain evidence="1 2">CBS 119005</strain>
    </source>
</reference>